<dbReference type="Pfam" id="PF00034">
    <property type="entry name" value="Cytochrom_C"/>
    <property type="match status" value="1"/>
</dbReference>
<evidence type="ECO:0000313" key="5">
    <source>
        <dbReference type="EMBL" id="SFV58959.1"/>
    </source>
</evidence>
<sequence length="126" mass="14622">MIKQILLLCSLLGTKFIYADEDFISHYEYGEMLYQNPRGVSCLQCHGDSGEGTTIVEFRDIHGKQAIKGSDIRKESLQAMIHAVNSYHKIMPRYYLTEEEVKAIYDYLQEKNRVYLSQSKETNTTE</sequence>
<reference evidence="5" key="1">
    <citation type="submission" date="2016-10" db="EMBL/GenBank/DDBJ databases">
        <authorList>
            <person name="de Groot N.N."/>
        </authorList>
    </citation>
    <scope>NUCLEOTIDE SEQUENCE</scope>
</reference>
<gene>
    <name evidence="5" type="ORF">MNB_SV-8-236</name>
</gene>
<dbReference type="InterPro" id="IPR009056">
    <property type="entry name" value="Cyt_c-like_dom"/>
</dbReference>
<dbReference type="AlphaFoldDB" id="A0A1W1BZI7"/>
<organism evidence="5">
    <name type="scientific">hydrothermal vent metagenome</name>
    <dbReference type="NCBI Taxonomy" id="652676"/>
    <lineage>
        <taxon>unclassified sequences</taxon>
        <taxon>metagenomes</taxon>
        <taxon>ecological metagenomes</taxon>
    </lineage>
</organism>
<proteinExistence type="predicted"/>
<dbReference type="InterPro" id="IPR036909">
    <property type="entry name" value="Cyt_c-like_dom_sf"/>
</dbReference>
<dbReference type="SUPFAM" id="SSF46626">
    <property type="entry name" value="Cytochrome c"/>
    <property type="match status" value="1"/>
</dbReference>
<keyword evidence="2" id="KW-0479">Metal-binding</keyword>
<feature type="domain" description="Cytochrome c" evidence="4">
    <location>
        <begin position="25"/>
        <end position="112"/>
    </location>
</feature>
<dbReference type="EMBL" id="FPHD01000049">
    <property type="protein sequence ID" value="SFV58959.1"/>
    <property type="molecule type" value="Genomic_DNA"/>
</dbReference>
<name>A0A1W1BZI7_9ZZZZ</name>
<accession>A0A1W1BZI7</accession>
<dbReference type="Gene3D" id="1.10.760.10">
    <property type="entry name" value="Cytochrome c-like domain"/>
    <property type="match status" value="1"/>
</dbReference>
<evidence type="ECO:0000256" key="3">
    <source>
        <dbReference type="ARBA" id="ARBA00023004"/>
    </source>
</evidence>
<evidence type="ECO:0000256" key="1">
    <source>
        <dbReference type="ARBA" id="ARBA00022617"/>
    </source>
</evidence>
<keyword evidence="3" id="KW-0408">Iron</keyword>
<protein>
    <recommendedName>
        <fullName evidence="4">Cytochrome c domain-containing protein</fullName>
    </recommendedName>
</protein>
<dbReference type="GO" id="GO:0046872">
    <property type="term" value="F:metal ion binding"/>
    <property type="evidence" value="ECO:0007669"/>
    <property type="project" value="UniProtKB-KW"/>
</dbReference>
<keyword evidence="1" id="KW-0349">Heme</keyword>
<evidence type="ECO:0000259" key="4">
    <source>
        <dbReference type="PROSITE" id="PS51007"/>
    </source>
</evidence>
<dbReference type="PROSITE" id="PS51007">
    <property type="entry name" value="CYTC"/>
    <property type="match status" value="1"/>
</dbReference>
<dbReference type="GO" id="GO:0009055">
    <property type="term" value="F:electron transfer activity"/>
    <property type="evidence" value="ECO:0007669"/>
    <property type="project" value="InterPro"/>
</dbReference>
<dbReference type="GO" id="GO:0020037">
    <property type="term" value="F:heme binding"/>
    <property type="evidence" value="ECO:0007669"/>
    <property type="project" value="InterPro"/>
</dbReference>
<evidence type="ECO:0000256" key="2">
    <source>
        <dbReference type="ARBA" id="ARBA00022723"/>
    </source>
</evidence>